<protein>
    <recommendedName>
        <fullName evidence="3">YHS domain-containing protein</fullName>
    </recommendedName>
</protein>
<keyword evidence="2" id="KW-1185">Reference proteome</keyword>
<comment type="caution">
    <text evidence="1">The sequence shown here is derived from an EMBL/GenBank/DDBJ whole genome shotgun (WGS) entry which is preliminary data.</text>
</comment>
<dbReference type="Proteomes" id="UP000256845">
    <property type="component" value="Unassembled WGS sequence"/>
</dbReference>
<evidence type="ECO:0008006" key="3">
    <source>
        <dbReference type="Google" id="ProtNLM"/>
    </source>
</evidence>
<reference evidence="1 2" key="1">
    <citation type="submission" date="2018-07" db="EMBL/GenBank/DDBJ databases">
        <title>Genomic Encyclopedia of Type Strains, Phase III (KMG-III): the genomes of soil and plant-associated and newly described type strains.</title>
        <authorList>
            <person name="Whitman W."/>
        </authorList>
    </citation>
    <scope>NUCLEOTIDE SEQUENCE [LARGE SCALE GENOMIC DNA]</scope>
    <source>
        <strain evidence="1 2">CECT 8488</strain>
    </source>
</reference>
<dbReference type="AlphaFoldDB" id="A0A3D9HVV4"/>
<sequence>MEFIGQDWRKRLWMLLIGASLHFCVVKPLMAADEINTGYFNDLALKGYDSTAYFSQGKAQSGDERISFEWKGAVWLFAREADRNLFAANPEAFAPQYGGYCSNQMSLGRLSDTDPHVWLIQDGKLYLFGHEAGRNRWEQTGIEAQIQAADRHWKAFIQNGKIE</sequence>
<evidence type="ECO:0000313" key="2">
    <source>
        <dbReference type="Proteomes" id="UP000256845"/>
    </source>
</evidence>
<accession>A0A3D9HVV4</accession>
<evidence type="ECO:0000313" key="1">
    <source>
        <dbReference type="EMBL" id="RED53622.1"/>
    </source>
</evidence>
<gene>
    <name evidence="1" type="ORF">DFP90_101413</name>
</gene>
<dbReference type="EMBL" id="QRDW01000001">
    <property type="protein sequence ID" value="RED53622.1"/>
    <property type="molecule type" value="Genomic_DNA"/>
</dbReference>
<dbReference type="OrthoDB" id="344729at2"/>
<dbReference type="NCBIfam" id="NF041384">
    <property type="entry name" value="YHS_seleno_dom"/>
    <property type="match status" value="1"/>
</dbReference>
<organism evidence="1 2">
    <name type="scientific">Aestuariispira insulae</name>
    <dbReference type="NCBI Taxonomy" id="1461337"/>
    <lineage>
        <taxon>Bacteria</taxon>
        <taxon>Pseudomonadati</taxon>
        <taxon>Pseudomonadota</taxon>
        <taxon>Alphaproteobacteria</taxon>
        <taxon>Rhodospirillales</taxon>
        <taxon>Kiloniellaceae</taxon>
        <taxon>Aestuariispira</taxon>
    </lineage>
</organism>
<proteinExistence type="predicted"/>
<name>A0A3D9HVV4_9PROT</name>